<dbReference type="GO" id="GO:0005886">
    <property type="term" value="C:plasma membrane"/>
    <property type="evidence" value="ECO:0007669"/>
    <property type="project" value="UniProtKB-SubCell"/>
</dbReference>
<comment type="function">
    <text evidence="9">This protein specifically catalyzes the removal of signal peptides from prolipoproteins.</text>
</comment>
<evidence type="ECO:0000256" key="6">
    <source>
        <dbReference type="ARBA" id="ARBA00022801"/>
    </source>
</evidence>
<accession>A0A395VF67</accession>
<dbReference type="GO" id="GO:0006508">
    <property type="term" value="P:proteolysis"/>
    <property type="evidence" value="ECO:0007669"/>
    <property type="project" value="UniProtKB-KW"/>
</dbReference>
<dbReference type="GO" id="GO:0004190">
    <property type="term" value="F:aspartic-type endopeptidase activity"/>
    <property type="evidence" value="ECO:0007669"/>
    <property type="project" value="UniProtKB-UniRule"/>
</dbReference>
<organism evidence="11 12">
    <name type="scientific">Roseburia hominis</name>
    <dbReference type="NCBI Taxonomy" id="301301"/>
    <lineage>
        <taxon>Bacteria</taxon>
        <taxon>Bacillati</taxon>
        <taxon>Bacillota</taxon>
        <taxon>Clostridia</taxon>
        <taxon>Lachnospirales</taxon>
        <taxon>Lachnospiraceae</taxon>
        <taxon>Roseburia</taxon>
    </lineage>
</organism>
<evidence type="ECO:0000313" key="11">
    <source>
        <dbReference type="EMBL" id="RGS42132.1"/>
    </source>
</evidence>
<protein>
    <recommendedName>
        <fullName evidence="9">Lipoprotein signal peptidase</fullName>
        <ecNumber evidence="9">3.4.23.36</ecNumber>
    </recommendedName>
    <alternativeName>
        <fullName evidence="9">Prolipoprotein signal peptidase</fullName>
    </alternativeName>
    <alternativeName>
        <fullName evidence="9">Signal peptidase II</fullName>
        <shortName evidence="9">SPase II</shortName>
    </alternativeName>
</protein>
<feature type="transmembrane region" description="Helical" evidence="9">
    <location>
        <begin position="135"/>
        <end position="159"/>
    </location>
</feature>
<feature type="transmembrane region" description="Helical" evidence="9">
    <location>
        <begin position="12"/>
        <end position="34"/>
    </location>
</feature>
<feature type="active site" evidence="9">
    <location>
        <position position="141"/>
    </location>
</feature>
<evidence type="ECO:0000313" key="12">
    <source>
        <dbReference type="Proteomes" id="UP000266172"/>
    </source>
</evidence>
<evidence type="ECO:0000256" key="7">
    <source>
        <dbReference type="ARBA" id="ARBA00022989"/>
    </source>
</evidence>
<keyword evidence="2 9" id="KW-1003">Cell membrane</keyword>
<dbReference type="NCBIfam" id="TIGR00077">
    <property type="entry name" value="lspA"/>
    <property type="match status" value="1"/>
</dbReference>
<evidence type="ECO:0000256" key="8">
    <source>
        <dbReference type="ARBA" id="ARBA00023136"/>
    </source>
</evidence>
<dbReference type="PRINTS" id="PR00781">
    <property type="entry name" value="LIPOSIGPTASE"/>
</dbReference>
<sequence>MKDHSPILKRNLTGCVAAVLLILFDQFTKMLAVAHLKNQPSNVLIDGVFELRYLENRGSAFGMMQNKLIILIPVTVVVTLLILYLFFKKLPATRHFFWLNAVAVLFFAGAIGNFIDRVRQGYVVDFFYFSLINFPIFNVADIYVTAAAFLLIFLCLFYYKEEDFEQIFPSGSSRKHSSEKKDNE</sequence>
<dbReference type="RefSeq" id="WP_118096470.1">
    <property type="nucleotide sequence ID" value="NZ_QRVL01000001.1"/>
</dbReference>
<comment type="similarity">
    <text evidence="1 9 10">Belongs to the peptidase A8 family.</text>
</comment>
<evidence type="ECO:0000256" key="9">
    <source>
        <dbReference type="HAMAP-Rule" id="MF_00161"/>
    </source>
</evidence>
<keyword evidence="7 9" id="KW-1133">Transmembrane helix</keyword>
<feature type="transmembrane region" description="Helical" evidence="9">
    <location>
        <begin position="68"/>
        <end position="87"/>
    </location>
</feature>
<dbReference type="InterPro" id="IPR001872">
    <property type="entry name" value="Peptidase_A8"/>
</dbReference>
<feature type="active site" evidence="9">
    <location>
        <position position="125"/>
    </location>
</feature>
<proteinExistence type="inferred from homology"/>
<dbReference type="EC" id="3.4.23.36" evidence="9"/>
<feature type="transmembrane region" description="Helical" evidence="9">
    <location>
        <begin position="96"/>
        <end position="115"/>
    </location>
</feature>
<evidence type="ECO:0000256" key="3">
    <source>
        <dbReference type="ARBA" id="ARBA00022670"/>
    </source>
</evidence>
<comment type="catalytic activity">
    <reaction evidence="9">
        <text>Release of signal peptides from bacterial membrane prolipoproteins. Hydrolyzes -Xaa-Yaa-Zaa-|-(S,diacylglyceryl)Cys-, in which Xaa is hydrophobic (preferably Leu), and Yaa (Ala or Ser) and Zaa (Gly or Ala) have small, neutral side chains.</text>
        <dbReference type="EC" id="3.4.23.36"/>
    </reaction>
</comment>
<keyword evidence="8 9" id="KW-0472">Membrane</keyword>
<evidence type="ECO:0000256" key="1">
    <source>
        <dbReference type="ARBA" id="ARBA00006139"/>
    </source>
</evidence>
<keyword evidence="4 9" id="KW-0812">Transmembrane</keyword>
<keyword evidence="6 9" id="KW-0378">Hydrolase</keyword>
<dbReference type="Proteomes" id="UP000266172">
    <property type="component" value="Unassembled WGS sequence"/>
</dbReference>
<keyword evidence="3 9" id="KW-0645">Protease</keyword>
<dbReference type="PANTHER" id="PTHR33695:SF1">
    <property type="entry name" value="LIPOPROTEIN SIGNAL PEPTIDASE"/>
    <property type="match status" value="1"/>
</dbReference>
<evidence type="ECO:0000256" key="2">
    <source>
        <dbReference type="ARBA" id="ARBA00022475"/>
    </source>
</evidence>
<evidence type="ECO:0000256" key="4">
    <source>
        <dbReference type="ARBA" id="ARBA00022692"/>
    </source>
</evidence>
<dbReference type="HAMAP" id="MF_00161">
    <property type="entry name" value="LspA"/>
    <property type="match status" value="1"/>
</dbReference>
<dbReference type="AlphaFoldDB" id="A0A395VF67"/>
<comment type="pathway">
    <text evidence="9">Protein modification; lipoprotein biosynthesis (signal peptide cleavage).</text>
</comment>
<comment type="subcellular location">
    <subcellularLocation>
        <location evidence="9">Cell membrane</location>
        <topology evidence="9">Multi-pass membrane protein</topology>
    </subcellularLocation>
</comment>
<reference evidence="11 12" key="1">
    <citation type="submission" date="2018-08" db="EMBL/GenBank/DDBJ databases">
        <title>A genome reference for cultivated species of the human gut microbiota.</title>
        <authorList>
            <person name="Zou Y."/>
            <person name="Xue W."/>
            <person name="Luo G."/>
        </authorList>
    </citation>
    <scope>NUCLEOTIDE SEQUENCE [LARGE SCALE GENOMIC DNA]</scope>
    <source>
        <strain evidence="11 12">AF22-12AC</strain>
    </source>
</reference>
<dbReference type="PANTHER" id="PTHR33695">
    <property type="entry name" value="LIPOPROTEIN SIGNAL PEPTIDASE"/>
    <property type="match status" value="1"/>
</dbReference>
<evidence type="ECO:0000256" key="10">
    <source>
        <dbReference type="RuleBase" id="RU004181"/>
    </source>
</evidence>
<comment type="caution">
    <text evidence="11">The sequence shown here is derived from an EMBL/GenBank/DDBJ whole genome shotgun (WGS) entry which is preliminary data.</text>
</comment>
<evidence type="ECO:0000256" key="5">
    <source>
        <dbReference type="ARBA" id="ARBA00022750"/>
    </source>
</evidence>
<keyword evidence="5 9" id="KW-0064">Aspartyl protease</keyword>
<gene>
    <name evidence="9 11" type="primary">lspA</name>
    <name evidence="11" type="ORF">DWX93_02015</name>
</gene>
<dbReference type="Pfam" id="PF01252">
    <property type="entry name" value="Peptidase_A8"/>
    <property type="match status" value="1"/>
</dbReference>
<name>A0A395VF67_9FIRM</name>
<dbReference type="UniPathway" id="UPA00665"/>
<dbReference type="EMBL" id="QRVL01000001">
    <property type="protein sequence ID" value="RGS42132.1"/>
    <property type="molecule type" value="Genomic_DNA"/>
</dbReference>